<name>A0A9P4GKP5_9PLEO</name>
<evidence type="ECO:0000313" key="2">
    <source>
        <dbReference type="Proteomes" id="UP000800039"/>
    </source>
</evidence>
<reference evidence="1" key="1">
    <citation type="submission" date="2020-01" db="EMBL/GenBank/DDBJ databases">
        <authorList>
            <consortium name="DOE Joint Genome Institute"/>
            <person name="Haridas S."/>
            <person name="Albert R."/>
            <person name="Binder M."/>
            <person name="Bloem J."/>
            <person name="Labutti K."/>
            <person name="Salamov A."/>
            <person name="Andreopoulos B."/>
            <person name="Baker S.E."/>
            <person name="Barry K."/>
            <person name="Bills G."/>
            <person name="Bluhm B.H."/>
            <person name="Cannon C."/>
            <person name="Castanera R."/>
            <person name="Culley D.E."/>
            <person name="Daum C."/>
            <person name="Ezra D."/>
            <person name="Gonzalez J.B."/>
            <person name="Henrissat B."/>
            <person name="Kuo A."/>
            <person name="Liang C."/>
            <person name="Lipzen A."/>
            <person name="Lutzoni F."/>
            <person name="Magnuson J."/>
            <person name="Mondo S."/>
            <person name="Nolan M."/>
            <person name="Ohm R."/>
            <person name="Pangilinan J."/>
            <person name="Park H.-J."/>
            <person name="Ramirez L."/>
            <person name="Alfaro M."/>
            <person name="Sun H."/>
            <person name="Tritt A."/>
            <person name="Yoshinaga Y."/>
            <person name="Zwiers L.-H."/>
            <person name="Turgeon B.G."/>
            <person name="Goodwin S.B."/>
            <person name="Spatafora J.W."/>
            <person name="Crous P.W."/>
            <person name="Grigoriev I.V."/>
        </authorList>
    </citation>
    <scope>NUCLEOTIDE SEQUENCE</scope>
    <source>
        <strain evidence="1">CBS 394.84</strain>
    </source>
</reference>
<organism evidence="1 2">
    <name type="scientific">Cucurbitaria berberidis CBS 394.84</name>
    <dbReference type="NCBI Taxonomy" id="1168544"/>
    <lineage>
        <taxon>Eukaryota</taxon>
        <taxon>Fungi</taxon>
        <taxon>Dikarya</taxon>
        <taxon>Ascomycota</taxon>
        <taxon>Pezizomycotina</taxon>
        <taxon>Dothideomycetes</taxon>
        <taxon>Pleosporomycetidae</taxon>
        <taxon>Pleosporales</taxon>
        <taxon>Pleosporineae</taxon>
        <taxon>Cucurbitariaceae</taxon>
        <taxon>Cucurbitaria</taxon>
    </lineage>
</organism>
<dbReference type="Proteomes" id="UP000800039">
    <property type="component" value="Unassembled WGS sequence"/>
</dbReference>
<dbReference type="EMBL" id="ML976616">
    <property type="protein sequence ID" value="KAF1846850.1"/>
    <property type="molecule type" value="Genomic_DNA"/>
</dbReference>
<proteinExistence type="predicted"/>
<dbReference type="AlphaFoldDB" id="A0A9P4GKP5"/>
<keyword evidence="2" id="KW-1185">Reference proteome</keyword>
<dbReference type="RefSeq" id="XP_040789413.1">
    <property type="nucleotide sequence ID" value="XM_040926682.1"/>
</dbReference>
<sequence length="189" mass="21479">MSEPQVTVANVHACSYRTTHTFERPEHSTVSHRHSNRFCPHHVVQVKNIPHSPEQCPLPVVRYAVGQDPTLLVSRNSTISSLTDKIATAHQCPGTVALIRRCRQVHRLDSESQIIFQTCSNPAAVQRIHDREIQIQDEKKTWFACVGSFQRPGLAYRCHIRAENNDNLSLSCSPSKLNHSPRVPFHNYM</sequence>
<protein>
    <submittedName>
        <fullName evidence="1">Uncharacterized protein</fullName>
    </submittedName>
</protein>
<accession>A0A9P4GKP5</accession>
<gene>
    <name evidence="1" type="ORF">K460DRAFT_132054</name>
</gene>
<evidence type="ECO:0000313" key="1">
    <source>
        <dbReference type="EMBL" id="KAF1846850.1"/>
    </source>
</evidence>
<comment type="caution">
    <text evidence="1">The sequence shown here is derived from an EMBL/GenBank/DDBJ whole genome shotgun (WGS) entry which is preliminary data.</text>
</comment>
<dbReference type="GeneID" id="63843934"/>